<dbReference type="Pfam" id="PF13672">
    <property type="entry name" value="PP2C_2"/>
    <property type="match status" value="1"/>
</dbReference>
<dbReference type="GO" id="GO:0004722">
    <property type="term" value="F:protein serine/threonine phosphatase activity"/>
    <property type="evidence" value="ECO:0007669"/>
    <property type="project" value="InterPro"/>
</dbReference>
<evidence type="ECO:0000313" key="3">
    <source>
        <dbReference type="EMBL" id="AFV01007.1"/>
    </source>
</evidence>
<dbReference type="PANTHER" id="PTHR13832:SF860">
    <property type="entry name" value="PROTEIN PHOSPHATASE PHPP"/>
    <property type="match status" value="1"/>
</dbReference>
<dbReference type="AlphaFoldDB" id="K4KPN1"/>
<dbReference type="PROSITE" id="PS51746">
    <property type="entry name" value="PPM_2"/>
    <property type="match status" value="1"/>
</dbReference>
<dbReference type="SMART" id="SM00332">
    <property type="entry name" value="PP2Cc"/>
    <property type="match status" value="1"/>
</dbReference>
<dbReference type="SUPFAM" id="SSF81606">
    <property type="entry name" value="PP2C-like"/>
    <property type="match status" value="1"/>
</dbReference>
<dbReference type="PANTHER" id="PTHR13832">
    <property type="entry name" value="PROTEIN PHOSPHATASE 2C"/>
    <property type="match status" value="1"/>
</dbReference>
<dbReference type="InterPro" id="IPR001932">
    <property type="entry name" value="PPM-type_phosphatase-like_dom"/>
</dbReference>
<protein>
    <submittedName>
        <fullName evidence="3">Ser/Thr phosphatase</fullName>
    </submittedName>
</protein>
<dbReference type="InterPro" id="IPR015655">
    <property type="entry name" value="PP2C"/>
</dbReference>
<gene>
    <name evidence="3" type="ordered locus">M5M_19420</name>
</gene>
<dbReference type="InterPro" id="IPR036457">
    <property type="entry name" value="PPM-type-like_dom_sf"/>
</dbReference>
<evidence type="ECO:0000313" key="4">
    <source>
        <dbReference type="Proteomes" id="UP000000466"/>
    </source>
</evidence>
<dbReference type="EMBL" id="CP003746">
    <property type="protein sequence ID" value="AFV01007.1"/>
    <property type="molecule type" value="Genomic_DNA"/>
</dbReference>
<keyword evidence="4" id="KW-1185">Reference proteome</keyword>
<evidence type="ECO:0000256" key="1">
    <source>
        <dbReference type="SAM" id="MobiDB-lite"/>
    </source>
</evidence>
<reference evidence="3 4" key="1">
    <citation type="journal article" date="2013" name="Genome Announc.">
        <title>Complete genome sequence of Simiduia agarivorans SA1(T), a marine bacterium able to degrade a variety of polysaccharides.</title>
        <authorList>
            <person name="Lin S.Y."/>
            <person name="Shieh W.Y."/>
            <person name="Chen J.S."/>
            <person name="Tang S.L."/>
        </authorList>
    </citation>
    <scope>NUCLEOTIDE SEQUENCE [LARGE SCALE GENOMIC DNA]</scope>
    <source>
        <strain evidence="4">DSM 21679 / JCM 13881 / BCRC 17597 / SA1</strain>
    </source>
</reference>
<dbReference type="HOGENOM" id="CLU_034545_4_1_6"/>
<dbReference type="Proteomes" id="UP000000466">
    <property type="component" value="Chromosome"/>
</dbReference>
<dbReference type="STRING" id="1117647.M5M_19420"/>
<feature type="domain" description="PPM-type phosphatase" evidence="2">
    <location>
        <begin position="10"/>
        <end position="259"/>
    </location>
</feature>
<evidence type="ECO:0000259" key="2">
    <source>
        <dbReference type="PROSITE" id="PS51746"/>
    </source>
</evidence>
<dbReference type="Gene3D" id="3.60.40.10">
    <property type="entry name" value="PPM-type phosphatase domain"/>
    <property type="match status" value="1"/>
</dbReference>
<dbReference type="CDD" id="cd00143">
    <property type="entry name" value="PP2Cc"/>
    <property type="match status" value="1"/>
</dbReference>
<accession>K4KPN1</accession>
<organism evidence="3 4">
    <name type="scientific">Simiduia agarivorans (strain DSM 21679 / JCM 13881 / BCRC 17597 / SA1)</name>
    <dbReference type="NCBI Taxonomy" id="1117647"/>
    <lineage>
        <taxon>Bacteria</taxon>
        <taxon>Pseudomonadati</taxon>
        <taxon>Pseudomonadota</taxon>
        <taxon>Gammaproteobacteria</taxon>
        <taxon>Cellvibrionales</taxon>
        <taxon>Cellvibrionaceae</taxon>
        <taxon>Simiduia</taxon>
    </lineage>
</organism>
<dbReference type="SMART" id="SM00331">
    <property type="entry name" value="PP2C_SIG"/>
    <property type="match status" value="1"/>
</dbReference>
<feature type="region of interest" description="Disordered" evidence="1">
    <location>
        <begin position="267"/>
        <end position="290"/>
    </location>
</feature>
<dbReference type="RefSeq" id="WP_015049157.1">
    <property type="nucleotide sequence ID" value="NC_018868.3"/>
</dbReference>
<dbReference type="eggNOG" id="COG0631">
    <property type="taxonomic scope" value="Bacteria"/>
</dbReference>
<proteinExistence type="predicted"/>
<sequence>MEPKDNIRLAINGRTDIGQVRGENEDHIGWYNHPALPFGFVIIADGMGGYTGGARASALAVNVIDRHLKAIPDPGFQSCTPDQQLLMIHATLMEAFSAANQSILDAKIDNPQHANMGSTVVVGVLWEQHVTIAHLGDSRAYLWNRDGLVQLTRDHSLVQEMVDAGTMTESQARTSGVRNHITRALGVTEFVEPSMNSYRLEQNTLLMFCTDGLTEYLDNLELEHVLSTHRPALECCYRFIADANQQGGKDNISVGIMEFTLRDQSRAETTFPKAPAGTGEDVTLRPGAGL</sequence>
<dbReference type="OrthoDB" id="9801841at2"/>
<dbReference type="KEGG" id="saga:M5M_19420"/>
<name>K4KPN1_SIMAS</name>